<gene>
    <name evidence="1" type="ORF">AWC08_25070</name>
</gene>
<dbReference type="EMBL" id="LQOY01000083">
    <property type="protein sequence ID" value="ORV86062.1"/>
    <property type="molecule type" value="Genomic_DNA"/>
</dbReference>
<reference evidence="1 2" key="1">
    <citation type="submission" date="2016-01" db="EMBL/GenBank/DDBJ databases">
        <title>The new phylogeny of the genus Mycobacterium.</title>
        <authorList>
            <person name="Tarcisio F."/>
            <person name="Conor M."/>
            <person name="Antonella G."/>
            <person name="Elisabetta G."/>
            <person name="Giulia F.S."/>
            <person name="Sara T."/>
            <person name="Anna F."/>
            <person name="Clotilde B."/>
            <person name="Roberto B."/>
            <person name="Veronica D.S."/>
            <person name="Fabio R."/>
            <person name="Monica P."/>
            <person name="Olivier J."/>
            <person name="Enrico T."/>
            <person name="Nicola S."/>
        </authorList>
    </citation>
    <scope>NUCLEOTIDE SEQUENCE [LARGE SCALE GENOMIC DNA]</scope>
    <source>
        <strain evidence="1 2">DSM 44160</strain>
    </source>
</reference>
<accession>A0A1X1WHU3</accession>
<organism evidence="1 2">
    <name type="scientific">Mycobacterium gordonae</name>
    <dbReference type="NCBI Taxonomy" id="1778"/>
    <lineage>
        <taxon>Bacteria</taxon>
        <taxon>Bacillati</taxon>
        <taxon>Actinomycetota</taxon>
        <taxon>Actinomycetes</taxon>
        <taxon>Mycobacteriales</taxon>
        <taxon>Mycobacteriaceae</taxon>
        <taxon>Mycobacterium</taxon>
    </lineage>
</organism>
<dbReference type="AlphaFoldDB" id="A0A1X1WHU3"/>
<sequence length="299" mass="33052">MAACEKANLRWGETAITEIVISHVAEAVAILPFTQAAESISGADWIWWWVDASSAYGMLVQAKRLRVSRGKWRFDFDYSKGTQRSRLISTAEVLGLTPMYALYLGTGDYRGWTPCSDERHSRRCLPCRKRSVSLMPALLTYGVVPEDPGDIYERSTALEELWTPDSTGALFIPPLREEIAPDLVAFLMNPQTGTRAVAKTLIEQVIRVRMGQFGEVIAPAKAALPDGSHDRLGSVFQELPADTGHWGVPYFERILGPLLHSPPSYVLELESGDFDAVHLASTLPENVAGMVVVRLHQNG</sequence>
<evidence type="ECO:0000313" key="1">
    <source>
        <dbReference type="EMBL" id="ORV86062.1"/>
    </source>
</evidence>
<evidence type="ECO:0000313" key="2">
    <source>
        <dbReference type="Proteomes" id="UP000193928"/>
    </source>
</evidence>
<protein>
    <submittedName>
        <fullName evidence="1">Uncharacterized protein</fullName>
    </submittedName>
</protein>
<proteinExistence type="predicted"/>
<name>A0A1X1WHU3_MYCGO</name>
<keyword evidence="2" id="KW-1185">Reference proteome</keyword>
<comment type="caution">
    <text evidence="1">The sequence shown here is derived from an EMBL/GenBank/DDBJ whole genome shotgun (WGS) entry which is preliminary data.</text>
</comment>
<dbReference type="Proteomes" id="UP000193928">
    <property type="component" value="Unassembled WGS sequence"/>
</dbReference>